<feature type="domain" description="RRM" evidence="4">
    <location>
        <begin position="98"/>
        <end position="167"/>
    </location>
</feature>
<dbReference type="AlphaFoldDB" id="A0AAW0LQV2"/>
<dbReference type="GO" id="GO:1901259">
    <property type="term" value="P:chloroplast rRNA processing"/>
    <property type="evidence" value="ECO:0007669"/>
    <property type="project" value="TreeGrafter"/>
</dbReference>
<keyword evidence="1 2" id="KW-0694">RNA-binding</keyword>
<evidence type="ECO:0000256" key="2">
    <source>
        <dbReference type="PROSITE-ProRule" id="PRU00176"/>
    </source>
</evidence>
<feature type="region of interest" description="Disordered" evidence="3">
    <location>
        <begin position="280"/>
        <end position="320"/>
    </location>
</feature>
<dbReference type="InterPro" id="IPR050502">
    <property type="entry name" value="Euk_RNA-bind_prot"/>
</dbReference>
<dbReference type="CDD" id="cd00590">
    <property type="entry name" value="RRM_SF"/>
    <property type="match status" value="2"/>
</dbReference>
<dbReference type="GO" id="GO:0009535">
    <property type="term" value="C:chloroplast thylakoid membrane"/>
    <property type="evidence" value="ECO:0007669"/>
    <property type="project" value="TreeGrafter"/>
</dbReference>
<evidence type="ECO:0000256" key="3">
    <source>
        <dbReference type="SAM" id="MobiDB-lite"/>
    </source>
</evidence>
<dbReference type="Proteomes" id="UP000237347">
    <property type="component" value="Unassembled WGS sequence"/>
</dbReference>
<evidence type="ECO:0000313" key="5">
    <source>
        <dbReference type="EMBL" id="KAK7852838.1"/>
    </source>
</evidence>
<dbReference type="SUPFAM" id="SSF54928">
    <property type="entry name" value="RNA-binding domain, RBD"/>
    <property type="match status" value="2"/>
</dbReference>
<dbReference type="GO" id="GO:0003729">
    <property type="term" value="F:mRNA binding"/>
    <property type="evidence" value="ECO:0007669"/>
    <property type="project" value="TreeGrafter"/>
</dbReference>
<gene>
    <name evidence="5" type="primary">ROC3</name>
    <name evidence="5" type="ORF">CFP56_037748</name>
</gene>
<dbReference type="PANTHER" id="PTHR48025">
    <property type="entry name" value="OS02G0815200 PROTEIN"/>
    <property type="match status" value="1"/>
</dbReference>
<evidence type="ECO:0000256" key="1">
    <source>
        <dbReference type="ARBA" id="ARBA00022884"/>
    </source>
</evidence>
<protein>
    <submittedName>
        <fullName evidence="5">28 kDa ribonucleoprotein</fullName>
    </submittedName>
</protein>
<sequence length="320" mass="35566">MAVLLRFLHSPSLTHNFPTEPQQLTRTPLSNLSTYNYKHNLSHSVSIKTKRLSNSNFVLRFSSSTTQEQAQAPSSSSSPNVSTETQVLGQETEEFSRDRLIAQNVPWSCTAEDVRTLFEKHGTVLDVELSMHNKVKNRGLAFVTMGSPEEALTALNNLDSYKAIGVRGPHFKDQLCQGTKEETFPPPVQPKPLTFNLFVANLPFEARSKDLREFFGSENSSLVSAQVIFHENPRKSSGYGFVAFKYKKDADEALSSFQGKIFMGRPIRIARSRQFVKLRAEENAESGDTSTTEESAESGDTSTELNSSVEQADTADENGK</sequence>
<dbReference type="GO" id="GO:1990904">
    <property type="term" value="C:ribonucleoprotein complex"/>
    <property type="evidence" value="ECO:0007669"/>
    <property type="project" value="UniProtKB-KW"/>
</dbReference>
<proteinExistence type="predicted"/>
<reference evidence="5 6" key="1">
    <citation type="journal article" date="2018" name="Sci. Data">
        <title>The draft genome sequence of cork oak.</title>
        <authorList>
            <person name="Ramos A.M."/>
            <person name="Usie A."/>
            <person name="Barbosa P."/>
            <person name="Barros P.M."/>
            <person name="Capote T."/>
            <person name="Chaves I."/>
            <person name="Simoes F."/>
            <person name="Abreu I."/>
            <person name="Carrasquinho I."/>
            <person name="Faro C."/>
            <person name="Guimaraes J.B."/>
            <person name="Mendonca D."/>
            <person name="Nobrega F."/>
            <person name="Rodrigues L."/>
            <person name="Saibo N.J.M."/>
            <person name="Varela M.C."/>
            <person name="Egas C."/>
            <person name="Matos J."/>
            <person name="Miguel C.M."/>
            <person name="Oliveira M.M."/>
            <person name="Ricardo C.P."/>
            <person name="Goncalves S."/>
        </authorList>
    </citation>
    <scope>NUCLEOTIDE SEQUENCE [LARGE SCALE GENOMIC DNA]</scope>
    <source>
        <strain evidence="6">cv. HL8</strain>
    </source>
</reference>
<name>A0AAW0LQV2_QUESU</name>
<dbReference type="SMART" id="SM00360">
    <property type="entry name" value="RRM"/>
    <property type="match status" value="2"/>
</dbReference>
<comment type="caution">
    <text evidence="5">The sequence shown here is derived from an EMBL/GenBank/DDBJ whole genome shotgun (WGS) entry which is preliminary data.</text>
</comment>
<evidence type="ECO:0000259" key="4">
    <source>
        <dbReference type="PROSITE" id="PS50102"/>
    </source>
</evidence>
<dbReference type="EMBL" id="PKMF04000071">
    <property type="protein sequence ID" value="KAK7852838.1"/>
    <property type="molecule type" value="Genomic_DNA"/>
</dbReference>
<dbReference type="InterPro" id="IPR012677">
    <property type="entry name" value="Nucleotide-bd_a/b_plait_sf"/>
</dbReference>
<dbReference type="Gene3D" id="3.30.70.330">
    <property type="match status" value="2"/>
</dbReference>
<keyword evidence="6" id="KW-1185">Reference proteome</keyword>
<feature type="compositionally biased region" description="Polar residues" evidence="3">
    <location>
        <begin position="286"/>
        <end position="311"/>
    </location>
</feature>
<accession>A0AAW0LQV2</accession>
<feature type="domain" description="RRM" evidence="4">
    <location>
        <begin position="195"/>
        <end position="274"/>
    </location>
</feature>
<feature type="region of interest" description="Disordered" evidence="3">
    <location>
        <begin position="64"/>
        <end position="93"/>
    </location>
</feature>
<keyword evidence="5" id="KW-0687">Ribonucleoprotein</keyword>
<dbReference type="InterPro" id="IPR035979">
    <property type="entry name" value="RBD_domain_sf"/>
</dbReference>
<dbReference type="PROSITE" id="PS50102">
    <property type="entry name" value="RRM"/>
    <property type="match status" value="2"/>
</dbReference>
<evidence type="ECO:0000313" key="6">
    <source>
        <dbReference type="Proteomes" id="UP000237347"/>
    </source>
</evidence>
<dbReference type="InterPro" id="IPR000504">
    <property type="entry name" value="RRM_dom"/>
</dbReference>
<feature type="compositionally biased region" description="Low complexity" evidence="3">
    <location>
        <begin position="64"/>
        <end position="86"/>
    </location>
</feature>
<dbReference type="Pfam" id="PF00076">
    <property type="entry name" value="RRM_1"/>
    <property type="match status" value="2"/>
</dbReference>
<organism evidence="5 6">
    <name type="scientific">Quercus suber</name>
    <name type="common">Cork oak</name>
    <dbReference type="NCBI Taxonomy" id="58331"/>
    <lineage>
        <taxon>Eukaryota</taxon>
        <taxon>Viridiplantae</taxon>
        <taxon>Streptophyta</taxon>
        <taxon>Embryophyta</taxon>
        <taxon>Tracheophyta</taxon>
        <taxon>Spermatophyta</taxon>
        <taxon>Magnoliopsida</taxon>
        <taxon>eudicotyledons</taxon>
        <taxon>Gunneridae</taxon>
        <taxon>Pentapetalae</taxon>
        <taxon>rosids</taxon>
        <taxon>fabids</taxon>
        <taxon>Fagales</taxon>
        <taxon>Fagaceae</taxon>
        <taxon>Quercus</taxon>
    </lineage>
</organism>
<dbReference type="PANTHER" id="PTHR48025:SF17">
    <property type="entry name" value="28 KDA RIBONUCLEOPROTEIN, CHLOROPLASTIC"/>
    <property type="match status" value="1"/>
</dbReference>